<sequence length="170" mass="19599">MTLVRASCLHVEEICFSRRFRRKKDFCLRRPFFLLSWLLSSVHIKHLFDLLTCPDRRIVKVALQGLENLLKVGEAEKNLGDIKSTDIKLLCDLLTCPDLRIVKVALQGLENLLKVGEAEKNLGDENVYLQLLAEADGGLEKIENLLRHDDYEVYKKAVLLLDMYWLDDAD</sequence>
<evidence type="ECO:0000313" key="4">
    <source>
        <dbReference type="EMBL" id="KAK1354306.1"/>
    </source>
</evidence>
<reference evidence="4" key="2">
    <citation type="submission" date="2023-05" db="EMBL/GenBank/DDBJ databases">
        <authorList>
            <person name="Schelkunov M.I."/>
        </authorList>
    </citation>
    <scope>NUCLEOTIDE SEQUENCE</scope>
    <source>
        <strain evidence="4">Hsosn_3</strain>
        <tissue evidence="4">Leaf</tissue>
    </source>
</reference>
<keyword evidence="5" id="KW-1185">Reference proteome</keyword>
<comment type="similarity">
    <text evidence="1">Belongs to the importin alpha family.</text>
</comment>
<evidence type="ECO:0000313" key="5">
    <source>
        <dbReference type="Proteomes" id="UP001237642"/>
    </source>
</evidence>
<evidence type="ECO:0000256" key="2">
    <source>
        <dbReference type="ARBA" id="ARBA00022448"/>
    </source>
</evidence>
<evidence type="ECO:0000256" key="1">
    <source>
        <dbReference type="ARBA" id="ARBA00010394"/>
    </source>
</evidence>
<dbReference type="InterPro" id="IPR016024">
    <property type="entry name" value="ARM-type_fold"/>
</dbReference>
<dbReference type="Proteomes" id="UP001237642">
    <property type="component" value="Unassembled WGS sequence"/>
</dbReference>
<name>A0AAD8GTI3_9APIA</name>
<accession>A0AAD8GTI3</accession>
<gene>
    <name evidence="4" type="ORF">POM88_047562</name>
</gene>
<dbReference type="Pfam" id="PF16186">
    <property type="entry name" value="Arm_3"/>
    <property type="match status" value="1"/>
</dbReference>
<proteinExistence type="inferred from homology"/>
<reference evidence="4" key="1">
    <citation type="submission" date="2023-02" db="EMBL/GenBank/DDBJ databases">
        <title>Genome of toxic invasive species Heracleum sosnowskyi carries increased number of genes despite the absence of recent whole-genome duplications.</title>
        <authorList>
            <person name="Schelkunov M."/>
            <person name="Shtratnikova V."/>
            <person name="Makarenko M."/>
            <person name="Klepikova A."/>
            <person name="Omelchenko D."/>
            <person name="Novikova G."/>
            <person name="Obukhova E."/>
            <person name="Bogdanov V."/>
            <person name="Penin A."/>
            <person name="Logacheva M."/>
        </authorList>
    </citation>
    <scope>NUCLEOTIDE SEQUENCE</scope>
    <source>
        <strain evidence="4">Hsosn_3</strain>
        <tissue evidence="4">Leaf</tissue>
    </source>
</reference>
<keyword evidence="2" id="KW-0813">Transport</keyword>
<dbReference type="AlphaFoldDB" id="A0AAD8GTI3"/>
<dbReference type="Gene3D" id="1.25.10.10">
    <property type="entry name" value="Leucine-rich Repeat Variant"/>
    <property type="match status" value="2"/>
</dbReference>
<protein>
    <submittedName>
        <fullName evidence="4">Uncharacterized protein</fullName>
    </submittedName>
</protein>
<dbReference type="EMBL" id="JAUIZM010000011">
    <property type="protein sequence ID" value="KAK1354306.1"/>
    <property type="molecule type" value="Genomic_DNA"/>
</dbReference>
<dbReference type="InterPro" id="IPR011989">
    <property type="entry name" value="ARM-like"/>
</dbReference>
<keyword evidence="3" id="KW-0653">Protein transport</keyword>
<dbReference type="PANTHER" id="PTHR23316">
    <property type="entry name" value="IMPORTIN ALPHA"/>
    <property type="match status" value="1"/>
</dbReference>
<dbReference type="GO" id="GO:0015031">
    <property type="term" value="P:protein transport"/>
    <property type="evidence" value="ECO:0007669"/>
    <property type="project" value="UniProtKB-KW"/>
</dbReference>
<dbReference type="SUPFAM" id="SSF48371">
    <property type="entry name" value="ARM repeat"/>
    <property type="match status" value="1"/>
</dbReference>
<organism evidence="4 5">
    <name type="scientific">Heracleum sosnowskyi</name>
    <dbReference type="NCBI Taxonomy" id="360622"/>
    <lineage>
        <taxon>Eukaryota</taxon>
        <taxon>Viridiplantae</taxon>
        <taxon>Streptophyta</taxon>
        <taxon>Embryophyta</taxon>
        <taxon>Tracheophyta</taxon>
        <taxon>Spermatophyta</taxon>
        <taxon>Magnoliopsida</taxon>
        <taxon>eudicotyledons</taxon>
        <taxon>Gunneridae</taxon>
        <taxon>Pentapetalae</taxon>
        <taxon>asterids</taxon>
        <taxon>campanulids</taxon>
        <taxon>Apiales</taxon>
        <taxon>Apiaceae</taxon>
        <taxon>Apioideae</taxon>
        <taxon>apioid superclade</taxon>
        <taxon>Tordylieae</taxon>
        <taxon>Tordyliinae</taxon>
        <taxon>Heracleum</taxon>
    </lineage>
</organism>
<comment type="caution">
    <text evidence="4">The sequence shown here is derived from an EMBL/GenBank/DDBJ whole genome shotgun (WGS) entry which is preliminary data.</text>
</comment>
<dbReference type="InterPro" id="IPR032413">
    <property type="entry name" value="Arm_3"/>
</dbReference>
<evidence type="ECO:0000256" key="3">
    <source>
        <dbReference type="ARBA" id="ARBA00022927"/>
    </source>
</evidence>